<dbReference type="STRING" id="940286.GCA_000227565_01406"/>
<dbReference type="AlphaFoldDB" id="A0A318QPG8"/>
<dbReference type="EMBL" id="NKTX01000032">
    <property type="protein sequence ID" value="PYD81406.1"/>
    <property type="molecule type" value="Genomic_DNA"/>
</dbReference>
<gene>
    <name evidence="2" type="ORF">CFR80_11870</name>
</gene>
<protein>
    <recommendedName>
        <fullName evidence="4">DUF2213 domain-containing protein</fullName>
    </recommendedName>
</protein>
<proteinExistence type="predicted"/>
<feature type="region of interest" description="Disordered" evidence="1">
    <location>
        <begin position="364"/>
        <end position="394"/>
    </location>
</feature>
<feature type="compositionally biased region" description="Basic and acidic residues" evidence="1">
    <location>
        <begin position="531"/>
        <end position="544"/>
    </location>
</feature>
<name>A0A318QPG8_9PROT</name>
<sequence length="544" mass="59251">MSLPRELMPGHNRSGIIVSNKRLSTVDLAPARAPDIYTVQRIGDTRELLPDGSLLCRDVPIANLGTMHYDPSELPLDPAGDGVIYVHRDAGDLFSPETISSFEDAPVTLRHPPDFVSPQNYQTYARGSLRNVRQGTGSMSDHLLGDLVVRDQQAIDAIQKRGIREVSPGYDADYEPIEGQAGHYRQNNIIGNHLAIVERGRGGRTVRVGDNEGPVMAFKKKTWGQRLLTALSTNDADGVEEAIRDGASEAPDNGATVVMDRARGSDEDTGTRVEPRLLGKDDDTERAVDFHTQLMKTLGGIDARLSDLEKKVSGDTTPATSTADRRTRDTDVDGMVSRMREEGMSDEAIRECLAMCGLLGTEDADPEARREEAVRTGEADVRREEGRDEEADSLREMEAEAKDISEPNRAPVGDAAFQAVSRNARTIAEMLAPGIRVQAMDATGSNVSKRNAIINLRRRALDAALSDPKKASAVRAVIGNRPVRSMTSDALSVAFQAAGAAVKNLNRQAYGLGRMPARDQKEGGPVTPAEINRRNRERYKQPAN</sequence>
<evidence type="ECO:0000256" key="1">
    <source>
        <dbReference type="SAM" id="MobiDB-lite"/>
    </source>
</evidence>
<organism evidence="2 3">
    <name type="scientific">Komagataeibacter oboediens</name>
    <dbReference type="NCBI Taxonomy" id="65958"/>
    <lineage>
        <taxon>Bacteria</taxon>
        <taxon>Pseudomonadati</taxon>
        <taxon>Pseudomonadota</taxon>
        <taxon>Alphaproteobacteria</taxon>
        <taxon>Acetobacterales</taxon>
        <taxon>Acetobacteraceae</taxon>
        <taxon>Komagataeibacter</taxon>
    </lineage>
</organism>
<dbReference type="Pfam" id="PF09979">
    <property type="entry name" value="DUF2213"/>
    <property type="match status" value="1"/>
</dbReference>
<dbReference type="InterPro" id="IPR016913">
    <property type="entry name" value="UCP029215"/>
</dbReference>
<feature type="compositionally biased region" description="Basic and acidic residues" evidence="1">
    <location>
        <begin position="366"/>
        <end position="394"/>
    </location>
</feature>
<reference evidence="2 3" key="1">
    <citation type="submission" date="2017-07" db="EMBL/GenBank/DDBJ databases">
        <title>A draft genome sequence of Komagataeibacter oboediens LMG 18849.</title>
        <authorList>
            <person name="Skraban J."/>
            <person name="Cleenwerck I."/>
            <person name="Vandamme P."/>
            <person name="Trcek J."/>
        </authorList>
    </citation>
    <scope>NUCLEOTIDE SEQUENCE [LARGE SCALE GENOMIC DNA]</scope>
    <source>
        <strain evidence="2 3">LMG 18849</strain>
    </source>
</reference>
<feature type="region of interest" description="Disordered" evidence="1">
    <location>
        <begin position="513"/>
        <end position="544"/>
    </location>
</feature>
<evidence type="ECO:0000313" key="2">
    <source>
        <dbReference type="EMBL" id="PYD81406.1"/>
    </source>
</evidence>
<accession>A0A318QPG8</accession>
<dbReference type="Proteomes" id="UP000247417">
    <property type="component" value="Unassembled WGS sequence"/>
</dbReference>
<comment type="caution">
    <text evidence="2">The sequence shown here is derived from an EMBL/GenBank/DDBJ whole genome shotgun (WGS) entry which is preliminary data.</text>
</comment>
<evidence type="ECO:0000313" key="3">
    <source>
        <dbReference type="Proteomes" id="UP000247417"/>
    </source>
</evidence>
<feature type="region of interest" description="Disordered" evidence="1">
    <location>
        <begin position="309"/>
        <end position="332"/>
    </location>
</feature>
<dbReference type="OrthoDB" id="7549700at2"/>
<evidence type="ECO:0008006" key="4">
    <source>
        <dbReference type="Google" id="ProtNLM"/>
    </source>
</evidence>